<dbReference type="AlphaFoldDB" id="A0A0A0J8L1"/>
<reference evidence="2 3" key="1">
    <citation type="submission" date="2013-08" db="EMBL/GenBank/DDBJ databases">
        <title>The genome sequence of Knoellia sinensis.</title>
        <authorList>
            <person name="Zhu W."/>
            <person name="Wang G."/>
        </authorList>
    </citation>
    <scope>NUCLEOTIDE SEQUENCE [LARGE SCALE GENOMIC DNA]</scope>
    <source>
        <strain evidence="2 3">KCTC 19936</strain>
    </source>
</reference>
<protein>
    <submittedName>
        <fullName evidence="2">Uncharacterized protein</fullName>
    </submittedName>
</protein>
<keyword evidence="1" id="KW-1133">Transmembrane helix</keyword>
<sequence length="202" mass="21256">MTTQWAPTLPRQPVDLRAAHEQAVRTARRAFWPWVLGVNVVPAVAIGVGQAGARSDVRAGALWGLTALLTVAAVGVVAVLINRRAVRAAAGPASPGSSSFGQAMSKAPGPAIWTSIHAPLVAEGFRAFRLIDTHTLEATTWRHGGRHDITIQVVAHGDSAGLVTVWARAGECPWFGPAVDYGRNRKFANAVLNAVPEATPVV</sequence>
<feature type="transmembrane region" description="Helical" evidence="1">
    <location>
        <begin position="61"/>
        <end position="81"/>
    </location>
</feature>
<feature type="transmembrane region" description="Helical" evidence="1">
    <location>
        <begin position="31"/>
        <end position="49"/>
    </location>
</feature>
<dbReference type="Proteomes" id="UP000030002">
    <property type="component" value="Unassembled WGS sequence"/>
</dbReference>
<proteinExistence type="predicted"/>
<name>A0A0A0J8L1_9MICO</name>
<dbReference type="STRING" id="1385520.N802_19130"/>
<evidence type="ECO:0000313" key="2">
    <source>
        <dbReference type="EMBL" id="KGN31956.1"/>
    </source>
</evidence>
<evidence type="ECO:0000256" key="1">
    <source>
        <dbReference type="SAM" id="Phobius"/>
    </source>
</evidence>
<comment type="caution">
    <text evidence="2">The sequence shown here is derived from an EMBL/GenBank/DDBJ whole genome shotgun (WGS) entry which is preliminary data.</text>
</comment>
<keyword evidence="1" id="KW-0472">Membrane</keyword>
<gene>
    <name evidence="2" type="ORF">N802_19130</name>
</gene>
<dbReference type="RefSeq" id="WP_035916712.1">
    <property type="nucleotide sequence ID" value="NZ_AVPJ01000009.1"/>
</dbReference>
<keyword evidence="3" id="KW-1185">Reference proteome</keyword>
<dbReference type="EMBL" id="AVPJ01000009">
    <property type="protein sequence ID" value="KGN31956.1"/>
    <property type="molecule type" value="Genomic_DNA"/>
</dbReference>
<evidence type="ECO:0000313" key="3">
    <source>
        <dbReference type="Proteomes" id="UP000030002"/>
    </source>
</evidence>
<accession>A0A0A0J8L1</accession>
<keyword evidence="1" id="KW-0812">Transmembrane</keyword>
<organism evidence="2 3">
    <name type="scientific">Knoellia sinensis KCTC 19936</name>
    <dbReference type="NCBI Taxonomy" id="1385520"/>
    <lineage>
        <taxon>Bacteria</taxon>
        <taxon>Bacillati</taxon>
        <taxon>Actinomycetota</taxon>
        <taxon>Actinomycetes</taxon>
        <taxon>Micrococcales</taxon>
        <taxon>Intrasporangiaceae</taxon>
        <taxon>Knoellia</taxon>
    </lineage>
</organism>